<proteinExistence type="predicted"/>
<reference evidence="2 3" key="1">
    <citation type="journal article" date="2014" name="Genome Announc.">
        <title>Draft Genome Sequence of Streptomyces fradiae ATCC 19609, a Strain Highly Sensitive to Antibiotics.</title>
        <authorList>
            <person name="Bekker O.B."/>
            <person name="Klimina K.M."/>
            <person name="Vatlin A.A."/>
            <person name="Zakharevich N.V."/>
            <person name="Kasianov A.S."/>
            <person name="Danilenko V.N."/>
        </authorList>
    </citation>
    <scope>NUCLEOTIDE SEQUENCE [LARGE SCALE GENOMIC DNA]</scope>
    <source>
        <strain evidence="2 3">ATCC 19609</strain>
    </source>
</reference>
<dbReference type="SUPFAM" id="SSF52980">
    <property type="entry name" value="Restriction endonuclease-like"/>
    <property type="match status" value="1"/>
</dbReference>
<dbReference type="InterPro" id="IPR008538">
    <property type="entry name" value="Uma2"/>
</dbReference>
<name>A0A3R7LN89_9ACTN</name>
<comment type="caution">
    <text evidence="2">The sequence shown here is derived from an EMBL/GenBank/DDBJ whole genome shotgun (WGS) entry which is preliminary data.</text>
</comment>
<dbReference type="PANTHER" id="PTHR35400">
    <property type="entry name" value="SLR1083 PROTEIN"/>
    <property type="match status" value="1"/>
</dbReference>
<dbReference type="Pfam" id="PF05685">
    <property type="entry name" value="Uma2"/>
    <property type="match status" value="1"/>
</dbReference>
<protein>
    <submittedName>
        <fullName evidence="2">Uma2 family endonuclease</fullName>
    </submittedName>
</protein>
<evidence type="ECO:0000313" key="2">
    <source>
        <dbReference type="EMBL" id="RKM93939.1"/>
    </source>
</evidence>
<dbReference type="PANTHER" id="PTHR35400:SF3">
    <property type="entry name" value="SLL1072 PROTEIN"/>
    <property type="match status" value="1"/>
</dbReference>
<dbReference type="Gene3D" id="3.90.1570.10">
    <property type="entry name" value="tt1808, chain A"/>
    <property type="match status" value="1"/>
</dbReference>
<dbReference type="CDD" id="cd06260">
    <property type="entry name" value="DUF820-like"/>
    <property type="match status" value="1"/>
</dbReference>
<keyword evidence="2" id="KW-0540">Nuclease</keyword>
<keyword evidence="2" id="KW-0255">Endonuclease</keyword>
<evidence type="ECO:0000313" key="3">
    <source>
        <dbReference type="Proteomes" id="UP000028058"/>
    </source>
</evidence>
<dbReference type="Proteomes" id="UP000028058">
    <property type="component" value="Unassembled WGS sequence"/>
</dbReference>
<dbReference type="InterPro" id="IPR012296">
    <property type="entry name" value="Nuclease_put_TT1808"/>
</dbReference>
<dbReference type="GO" id="GO:0004519">
    <property type="term" value="F:endonuclease activity"/>
    <property type="evidence" value="ECO:0007669"/>
    <property type="project" value="UniProtKB-KW"/>
</dbReference>
<evidence type="ECO:0000259" key="1">
    <source>
        <dbReference type="Pfam" id="PF05685"/>
    </source>
</evidence>
<dbReference type="AlphaFoldDB" id="A0A3R7LN89"/>
<dbReference type="EMBL" id="JNAD02000009">
    <property type="protein sequence ID" value="RKM93939.1"/>
    <property type="molecule type" value="Genomic_DNA"/>
</dbReference>
<accession>A0A3R7LN89</accession>
<dbReference type="InterPro" id="IPR011335">
    <property type="entry name" value="Restrct_endonuc-II-like"/>
</dbReference>
<gene>
    <name evidence="2" type="ORF">SFRA_019130</name>
</gene>
<feature type="domain" description="Putative restriction endonuclease" evidence="1">
    <location>
        <begin position="43"/>
        <end position="196"/>
    </location>
</feature>
<dbReference type="OrthoDB" id="4309709at2"/>
<organism evidence="2 3">
    <name type="scientific">Streptomyces xinghaiensis</name>
    <dbReference type="NCBI Taxonomy" id="1038928"/>
    <lineage>
        <taxon>Bacteria</taxon>
        <taxon>Bacillati</taxon>
        <taxon>Actinomycetota</taxon>
        <taxon>Actinomycetes</taxon>
        <taxon>Kitasatosporales</taxon>
        <taxon>Streptomycetaceae</taxon>
        <taxon>Streptomyces</taxon>
    </lineage>
</organism>
<keyword evidence="2" id="KW-0378">Hydrolase</keyword>
<sequence>MVASRTFASAGVSLSNRTPVGESGDRFLTALLDEAEWISQRLPGCRVEILDGEITVTPLPDAAHAEALTDVTVQLIHLHDRRTCVVQRVGLWLPGGPSDFAVPDLSVIDGDYNDHLVAYNCYAPAIFRLVLEVTSHNYGNERRKTAAYAAAGLPVYVLADRAERRVHVLTDPRDGRYRKRATYRPGESFALPEAVGEPVRLSADSALGPP</sequence>
<keyword evidence="3" id="KW-1185">Reference proteome</keyword>